<comment type="caution">
    <text evidence="2">The sequence shown here is derived from an EMBL/GenBank/DDBJ whole genome shotgun (WGS) entry which is preliminary data.</text>
</comment>
<dbReference type="AlphaFoldDB" id="A0AB35ULZ5"/>
<evidence type="ECO:0000313" key="2">
    <source>
        <dbReference type="EMBL" id="MDY5167773.1"/>
    </source>
</evidence>
<accession>A0AB35ULZ5</accession>
<dbReference type="Proteomes" id="UP001276902">
    <property type="component" value="Unassembled WGS sequence"/>
</dbReference>
<sequence>MRKAGYDDVERGEQGSTEEHLSVTQFKVMKEQERLDVLETKIEKKEQALQKIEKKTRITNEVANTFTEIEQMG</sequence>
<dbReference type="RefSeq" id="WP_320883349.1">
    <property type="nucleotide sequence ID" value="NZ_BAABZA010000001.1"/>
</dbReference>
<organism evidence="2 3">
    <name type="scientific">Dielma fastidiosa</name>
    <dbReference type="NCBI Taxonomy" id="1034346"/>
    <lineage>
        <taxon>Bacteria</taxon>
        <taxon>Bacillati</taxon>
        <taxon>Bacillota</taxon>
        <taxon>Erysipelotrichia</taxon>
        <taxon>Erysipelotrichales</taxon>
        <taxon>Erysipelotrichaceae</taxon>
        <taxon>Dielma</taxon>
    </lineage>
</organism>
<evidence type="ECO:0000313" key="3">
    <source>
        <dbReference type="Proteomes" id="UP001276902"/>
    </source>
</evidence>
<reference evidence="2" key="1">
    <citation type="submission" date="2022-03" db="EMBL/GenBank/DDBJ databases">
        <title>First case of bacteraemia caused by Dielma fastidiosa in a patient hospitalised with diverticulitis.</title>
        <authorList>
            <person name="Forman-Ankjaer B."/>
            <person name="Hvid-Jensen F."/>
            <person name="Kobel C.M."/>
            <person name="Greve T."/>
        </authorList>
    </citation>
    <scope>NUCLEOTIDE SEQUENCE</scope>
    <source>
        <strain evidence="2">AUH_DF_2021</strain>
    </source>
</reference>
<evidence type="ECO:0000256" key="1">
    <source>
        <dbReference type="SAM" id="Coils"/>
    </source>
</evidence>
<name>A0AB35ULZ5_9FIRM</name>
<feature type="coiled-coil region" evidence="1">
    <location>
        <begin position="28"/>
        <end position="55"/>
    </location>
</feature>
<dbReference type="EMBL" id="JALDAW010000011">
    <property type="protein sequence ID" value="MDY5167773.1"/>
    <property type="molecule type" value="Genomic_DNA"/>
</dbReference>
<protein>
    <submittedName>
        <fullName evidence="2">Uncharacterized protein</fullName>
    </submittedName>
</protein>
<proteinExistence type="predicted"/>
<keyword evidence="1" id="KW-0175">Coiled coil</keyword>
<gene>
    <name evidence="2" type="ORF">MQE39_06530</name>
</gene>